<dbReference type="InterPro" id="IPR025509">
    <property type="entry name" value="DUF4396"/>
</dbReference>
<gene>
    <name evidence="3" type="ORF">GCM10010990_00470</name>
</gene>
<feature type="transmembrane region" description="Helical" evidence="1">
    <location>
        <begin position="47"/>
        <end position="64"/>
    </location>
</feature>
<evidence type="ECO:0000256" key="1">
    <source>
        <dbReference type="SAM" id="Phobius"/>
    </source>
</evidence>
<organism evidence="3 4">
    <name type="scientific">Croceicoccus mobilis</name>
    <dbReference type="NCBI Taxonomy" id="1703339"/>
    <lineage>
        <taxon>Bacteria</taxon>
        <taxon>Pseudomonadati</taxon>
        <taxon>Pseudomonadota</taxon>
        <taxon>Alphaproteobacteria</taxon>
        <taxon>Sphingomonadales</taxon>
        <taxon>Erythrobacteraceae</taxon>
        <taxon>Croceicoccus</taxon>
    </lineage>
</organism>
<keyword evidence="1" id="KW-1133">Transmembrane helix</keyword>
<dbReference type="Proteomes" id="UP000612349">
    <property type="component" value="Unassembled WGS sequence"/>
</dbReference>
<sequence>MAVLAPRSGRWIRGRGQCRPAAGLGKVAKGASHCGAGCTLGDIIAEWAAFAFPAIAVWLGYRSIFAEEIFAVWVLDFILAFGIGIVFQYFAIAPMRDLSFGEGIREAIKADTFSISSWQVGMYGMMAIIQFGWFRAAFGAVAPVDTPEFWWAMQVAMLAGFATAFPVNWWLIRKGVKEAM</sequence>
<evidence type="ECO:0000313" key="4">
    <source>
        <dbReference type="Proteomes" id="UP000612349"/>
    </source>
</evidence>
<keyword evidence="4" id="KW-1185">Reference proteome</keyword>
<protein>
    <recommendedName>
        <fullName evidence="2">DUF4396 domain-containing protein</fullName>
    </recommendedName>
</protein>
<dbReference type="AlphaFoldDB" id="A0A917DNL4"/>
<feature type="domain" description="DUF4396" evidence="2">
    <location>
        <begin position="27"/>
        <end position="177"/>
    </location>
</feature>
<dbReference type="Pfam" id="PF14342">
    <property type="entry name" value="DUF4396"/>
    <property type="match status" value="1"/>
</dbReference>
<dbReference type="EMBL" id="BMIP01000001">
    <property type="protein sequence ID" value="GGD55249.1"/>
    <property type="molecule type" value="Genomic_DNA"/>
</dbReference>
<evidence type="ECO:0000313" key="3">
    <source>
        <dbReference type="EMBL" id="GGD55249.1"/>
    </source>
</evidence>
<feature type="transmembrane region" description="Helical" evidence="1">
    <location>
        <begin position="70"/>
        <end position="92"/>
    </location>
</feature>
<feature type="transmembrane region" description="Helical" evidence="1">
    <location>
        <begin position="149"/>
        <end position="172"/>
    </location>
</feature>
<dbReference type="RefSeq" id="WP_229665167.1">
    <property type="nucleotide sequence ID" value="NZ_BMIP01000001.1"/>
</dbReference>
<reference evidence="3" key="1">
    <citation type="journal article" date="2014" name="Int. J. Syst. Evol. Microbiol.">
        <title>Complete genome sequence of Corynebacterium casei LMG S-19264T (=DSM 44701T), isolated from a smear-ripened cheese.</title>
        <authorList>
            <consortium name="US DOE Joint Genome Institute (JGI-PGF)"/>
            <person name="Walter F."/>
            <person name="Albersmeier A."/>
            <person name="Kalinowski J."/>
            <person name="Ruckert C."/>
        </authorList>
    </citation>
    <scope>NUCLEOTIDE SEQUENCE</scope>
    <source>
        <strain evidence="3">CGMCC 1.15360</strain>
    </source>
</reference>
<keyword evidence="1" id="KW-0472">Membrane</keyword>
<keyword evidence="1" id="KW-0812">Transmembrane</keyword>
<name>A0A917DNL4_9SPHN</name>
<proteinExistence type="predicted"/>
<reference evidence="3" key="2">
    <citation type="submission" date="2020-09" db="EMBL/GenBank/DDBJ databases">
        <authorList>
            <person name="Sun Q."/>
            <person name="Zhou Y."/>
        </authorList>
    </citation>
    <scope>NUCLEOTIDE SEQUENCE</scope>
    <source>
        <strain evidence="3">CGMCC 1.15360</strain>
    </source>
</reference>
<comment type="caution">
    <text evidence="3">The sequence shown here is derived from an EMBL/GenBank/DDBJ whole genome shotgun (WGS) entry which is preliminary data.</text>
</comment>
<feature type="transmembrane region" description="Helical" evidence="1">
    <location>
        <begin position="113"/>
        <end position="134"/>
    </location>
</feature>
<accession>A0A917DNL4</accession>
<evidence type="ECO:0000259" key="2">
    <source>
        <dbReference type="Pfam" id="PF14342"/>
    </source>
</evidence>